<proteinExistence type="predicted"/>
<keyword evidence="2" id="KW-1133">Transmembrane helix</keyword>
<feature type="compositionally biased region" description="Polar residues" evidence="1">
    <location>
        <begin position="102"/>
        <end position="111"/>
    </location>
</feature>
<organism evidence="3 4">
    <name type="scientific">Cytobacillus kochii</name>
    <dbReference type="NCBI Taxonomy" id="859143"/>
    <lineage>
        <taxon>Bacteria</taxon>
        <taxon>Bacillati</taxon>
        <taxon>Bacillota</taxon>
        <taxon>Bacilli</taxon>
        <taxon>Bacillales</taxon>
        <taxon>Bacillaceae</taxon>
        <taxon>Cytobacillus</taxon>
    </lineage>
</organism>
<sequence>MSNQDRQENESKQVAKNEDSINTKDFVIGALIGGIVGAGTALLLAPKSGKELISDINTQASQLKEKSSHIADTAKVKGTEWVQVAKEKSNEIVQSAKEKSSDLQQTVSKQSADMKDKIKQMTAKDDAVAEENAPTSEAEAQKRLEETKVAFDQTEEKVNQ</sequence>
<name>A0A248TPB1_9BACI</name>
<feature type="compositionally biased region" description="Basic and acidic residues" evidence="1">
    <location>
        <begin position="139"/>
        <end position="160"/>
    </location>
</feature>
<reference evidence="3 4" key="1">
    <citation type="submission" date="2017-08" db="EMBL/GenBank/DDBJ databases">
        <title>Complete Genome Sequence of Bacillus kochii Oregon-R-modENCODE STRAIN BDGP4, isolated from Drosophila melanogaster gut.</title>
        <authorList>
            <person name="Wan K.H."/>
            <person name="Yu C."/>
            <person name="Park S."/>
            <person name="Hammonds A.S."/>
            <person name="Booth B.W."/>
            <person name="Celniker S.E."/>
        </authorList>
    </citation>
    <scope>NUCLEOTIDE SEQUENCE [LARGE SCALE GENOMIC DNA]</scope>
    <source>
        <strain evidence="3 4">BDGP4</strain>
    </source>
</reference>
<gene>
    <name evidence="3" type="ORF">CKF48_16010</name>
</gene>
<feature type="compositionally biased region" description="Basic and acidic residues" evidence="1">
    <location>
        <begin position="112"/>
        <end position="127"/>
    </location>
</feature>
<dbReference type="PANTHER" id="PTHR35792">
    <property type="entry name" value="GENERAL STRESS PROTEIN"/>
    <property type="match status" value="1"/>
</dbReference>
<dbReference type="KEGG" id="bko:CKF48_16010"/>
<dbReference type="AlphaFoldDB" id="A0A248TPB1"/>
<keyword evidence="2" id="KW-0472">Membrane</keyword>
<dbReference type="RefSeq" id="WP_095373626.1">
    <property type="nucleotide sequence ID" value="NZ_CP022983.1"/>
</dbReference>
<evidence type="ECO:0000256" key="2">
    <source>
        <dbReference type="SAM" id="Phobius"/>
    </source>
</evidence>
<feature type="transmembrane region" description="Helical" evidence="2">
    <location>
        <begin position="26"/>
        <end position="45"/>
    </location>
</feature>
<dbReference type="InterPro" id="IPR024623">
    <property type="entry name" value="YtxH"/>
</dbReference>
<accession>A0A248TPB1</accession>
<evidence type="ECO:0000256" key="1">
    <source>
        <dbReference type="SAM" id="MobiDB-lite"/>
    </source>
</evidence>
<protein>
    <recommendedName>
        <fullName evidence="5">General stress protein</fullName>
    </recommendedName>
</protein>
<feature type="region of interest" description="Disordered" evidence="1">
    <location>
        <begin position="93"/>
        <end position="160"/>
    </location>
</feature>
<dbReference type="OrthoDB" id="9810874at2"/>
<evidence type="ECO:0000313" key="4">
    <source>
        <dbReference type="Proteomes" id="UP000215137"/>
    </source>
</evidence>
<keyword evidence="4" id="KW-1185">Reference proteome</keyword>
<dbReference type="Pfam" id="PF12732">
    <property type="entry name" value="YtxH"/>
    <property type="match status" value="1"/>
</dbReference>
<evidence type="ECO:0000313" key="3">
    <source>
        <dbReference type="EMBL" id="ASV70064.1"/>
    </source>
</evidence>
<dbReference type="PANTHER" id="PTHR35792:SF1">
    <property type="entry name" value="SLL0268 PROTEIN"/>
    <property type="match status" value="1"/>
</dbReference>
<evidence type="ECO:0008006" key="5">
    <source>
        <dbReference type="Google" id="ProtNLM"/>
    </source>
</evidence>
<dbReference type="InterPro" id="IPR052928">
    <property type="entry name" value="Desiccation-related_membrane"/>
</dbReference>
<dbReference type="Proteomes" id="UP000215137">
    <property type="component" value="Chromosome"/>
</dbReference>
<dbReference type="EMBL" id="CP022983">
    <property type="protein sequence ID" value="ASV70064.1"/>
    <property type="molecule type" value="Genomic_DNA"/>
</dbReference>
<keyword evidence="2" id="KW-0812">Transmembrane</keyword>